<protein>
    <submittedName>
        <fullName evidence="2">Uncharacterized protein</fullName>
    </submittedName>
</protein>
<feature type="compositionally biased region" description="Low complexity" evidence="1">
    <location>
        <begin position="24"/>
        <end position="34"/>
    </location>
</feature>
<reference evidence="2" key="1">
    <citation type="submission" date="2016-04" db="EMBL/GenBank/DDBJ databases">
        <authorList>
            <person name="Nguyen H.D."/>
            <person name="Samba Siva P."/>
            <person name="Cullis J."/>
            <person name="Levesque C.A."/>
            <person name="Hambleton S."/>
        </authorList>
    </citation>
    <scope>NUCLEOTIDE SEQUENCE</scope>
    <source>
        <strain evidence="2">DAOMC 236416</strain>
    </source>
</reference>
<comment type="caution">
    <text evidence="2">The sequence shown here is derived from an EMBL/GenBank/DDBJ whole genome shotgun (WGS) entry which is preliminary data.</text>
</comment>
<evidence type="ECO:0000313" key="2">
    <source>
        <dbReference type="EMBL" id="KAE8241783.1"/>
    </source>
</evidence>
<gene>
    <name evidence="2" type="ORF">A4X13_0g7267</name>
</gene>
<dbReference type="AlphaFoldDB" id="A0A8T8SKQ0"/>
<accession>A0A8T8SKQ0</accession>
<name>A0A8T8SKQ0_9BASI</name>
<dbReference type="EMBL" id="LWDF02000854">
    <property type="protein sequence ID" value="KAE8241783.1"/>
    <property type="molecule type" value="Genomic_DNA"/>
</dbReference>
<feature type="region of interest" description="Disordered" evidence="1">
    <location>
        <begin position="1"/>
        <end position="74"/>
    </location>
</feature>
<feature type="compositionally biased region" description="Basic and acidic residues" evidence="1">
    <location>
        <begin position="61"/>
        <end position="74"/>
    </location>
</feature>
<reference evidence="2" key="2">
    <citation type="journal article" date="2019" name="IMA Fungus">
        <title>Genome sequencing and comparison of five Tilletia species to identify candidate genes for the detection of regulated species infecting wheat.</title>
        <authorList>
            <person name="Nguyen H.D.T."/>
            <person name="Sultana T."/>
            <person name="Kesanakurti P."/>
            <person name="Hambleton S."/>
        </authorList>
    </citation>
    <scope>NUCLEOTIDE SEQUENCE</scope>
    <source>
        <strain evidence="2">DAOMC 236416</strain>
    </source>
</reference>
<organism evidence="2 3">
    <name type="scientific">Tilletia indica</name>
    <dbReference type="NCBI Taxonomy" id="43049"/>
    <lineage>
        <taxon>Eukaryota</taxon>
        <taxon>Fungi</taxon>
        <taxon>Dikarya</taxon>
        <taxon>Basidiomycota</taxon>
        <taxon>Ustilaginomycotina</taxon>
        <taxon>Exobasidiomycetes</taxon>
        <taxon>Tilletiales</taxon>
        <taxon>Tilletiaceae</taxon>
        <taxon>Tilletia</taxon>
    </lineage>
</organism>
<evidence type="ECO:0000313" key="3">
    <source>
        <dbReference type="Proteomes" id="UP000077521"/>
    </source>
</evidence>
<proteinExistence type="predicted"/>
<dbReference type="Proteomes" id="UP000077521">
    <property type="component" value="Unassembled WGS sequence"/>
</dbReference>
<sequence>MGSQAPYDASHSPSGFNAGGARAGGPPIAPLARGHVPKDSTPSPLRFSALGAPPGPDPEEAEARRQKRESMLQA</sequence>
<evidence type="ECO:0000256" key="1">
    <source>
        <dbReference type="SAM" id="MobiDB-lite"/>
    </source>
</evidence>
<keyword evidence="3" id="KW-1185">Reference proteome</keyword>